<dbReference type="EMBL" id="JAQMWT010000533">
    <property type="protein sequence ID" value="KAJ8599888.1"/>
    <property type="molecule type" value="Genomic_DNA"/>
</dbReference>
<gene>
    <name evidence="3" type="ORF">CTAYLR_002799</name>
</gene>
<keyword evidence="4" id="KW-1185">Reference proteome</keyword>
<feature type="transmembrane region" description="Helical" evidence="2">
    <location>
        <begin position="198"/>
        <end position="221"/>
    </location>
</feature>
<organism evidence="3 4">
    <name type="scientific">Chrysophaeum taylorii</name>
    <dbReference type="NCBI Taxonomy" id="2483200"/>
    <lineage>
        <taxon>Eukaryota</taxon>
        <taxon>Sar</taxon>
        <taxon>Stramenopiles</taxon>
        <taxon>Ochrophyta</taxon>
        <taxon>Pelagophyceae</taxon>
        <taxon>Pelagomonadales</taxon>
        <taxon>Pelagomonadaceae</taxon>
        <taxon>Chrysophaeum</taxon>
    </lineage>
</organism>
<feature type="compositionally biased region" description="Basic and acidic residues" evidence="1">
    <location>
        <begin position="43"/>
        <end position="70"/>
    </location>
</feature>
<evidence type="ECO:0000256" key="2">
    <source>
        <dbReference type="SAM" id="Phobius"/>
    </source>
</evidence>
<accession>A0AAD7UAA1</accession>
<sequence>MSSSSSEEAAGDAENPGGRAAQMLRRVRSAFHRRDSAAPTRRAVPEEEPRSETSDDESPKMDHQTPAERTRARRERLRRAQESIKGRHIHVKDLRDLLLYLRCDVQDGTGPHSLNRELPAGTEILEDDDVDEEEKPDDVPVFYQSAKTGAWIRQRAPKQKRKRRRVADPVLAALDAEVEAADGVEEDRSKHMERCINAFFMAVQGALAGFAAAIALIEYALDENARLVEHYGQVSNLFRRWAYILSSMALVGALNKFQVAHQDRNNWKTLEPLARIEMRTLAVFYLGAFALTLVCASVDVSLSTDFDDDDNPWHAKFSPAGVMSLGTWRKAIWLRFFLATLGWLLSCRRHDRVVRDRDRAALQLDKLRAAISAASDKAAKGAK</sequence>
<reference evidence="3" key="1">
    <citation type="submission" date="2023-01" db="EMBL/GenBank/DDBJ databases">
        <title>Metagenome sequencing of chrysophaentin producing Chrysophaeum taylorii.</title>
        <authorList>
            <person name="Davison J."/>
            <person name="Bewley C."/>
        </authorList>
    </citation>
    <scope>NUCLEOTIDE SEQUENCE</scope>
    <source>
        <strain evidence="3">NIES-1699</strain>
    </source>
</reference>
<evidence type="ECO:0000256" key="1">
    <source>
        <dbReference type="SAM" id="MobiDB-lite"/>
    </source>
</evidence>
<proteinExistence type="predicted"/>
<name>A0AAD7UAA1_9STRA</name>
<feature type="region of interest" description="Disordered" evidence="1">
    <location>
        <begin position="1"/>
        <end position="81"/>
    </location>
</feature>
<feature type="transmembrane region" description="Helical" evidence="2">
    <location>
        <begin position="331"/>
        <end position="347"/>
    </location>
</feature>
<dbReference type="Proteomes" id="UP001230188">
    <property type="component" value="Unassembled WGS sequence"/>
</dbReference>
<keyword evidence="2" id="KW-1133">Transmembrane helix</keyword>
<dbReference type="InterPro" id="IPR029409">
    <property type="entry name" value="TMEM237"/>
</dbReference>
<comment type="caution">
    <text evidence="3">The sequence shown here is derived from an EMBL/GenBank/DDBJ whole genome shotgun (WGS) entry which is preliminary data.</text>
</comment>
<evidence type="ECO:0000313" key="4">
    <source>
        <dbReference type="Proteomes" id="UP001230188"/>
    </source>
</evidence>
<dbReference type="Pfam" id="PF15383">
    <property type="entry name" value="TMEM237"/>
    <property type="match status" value="1"/>
</dbReference>
<feature type="transmembrane region" description="Helical" evidence="2">
    <location>
        <begin position="280"/>
        <end position="302"/>
    </location>
</feature>
<keyword evidence="2" id="KW-0812">Transmembrane</keyword>
<keyword evidence="2" id="KW-0472">Membrane</keyword>
<evidence type="ECO:0000313" key="3">
    <source>
        <dbReference type="EMBL" id="KAJ8599888.1"/>
    </source>
</evidence>
<feature type="transmembrane region" description="Helical" evidence="2">
    <location>
        <begin position="241"/>
        <end position="259"/>
    </location>
</feature>
<protein>
    <submittedName>
        <fullName evidence="3">Uncharacterized protein</fullName>
    </submittedName>
</protein>
<dbReference type="AlphaFoldDB" id="A0AAD7UAA1"/>